<keyword evidence="3" id="KW-1185">Reference proteome</keyword>
<organism evidence="2 3">
    <name type="scientific">Tothia fuscella</name>
    <dbReference type="NCBI Taxonomy" id="1048955"/>
    <lineage>
        <taxon>Eukaryota</taxon>
        <taxon>Fungi</taxon>
        <taxon>Dikarya</taxon>
        <taxon>Ascomycota</taxon>
        <taxon>Pezizomycotina</taxon>
        <taxon>Dothideomycetes</taxon>
        <taxon>Pleosporomycetidae</taxon>
        <taxon>Venturiales</taxon>
        <taxon>Cylindrosympodiaceae</taxon>
        <taxon>Tothia</taxon>
    </lineage>
</organism>
<evidence type="ECO:0000313" key="2">
    <source>
        <dbReference type="EMBL" id="KAF2421525.1"/>
    </source>
</evidence>
<feature type="compositionally biased region" description="Polar residues" evidence="1">
    <location>
        <begin position="97"/>
        <end position="115"/>
    </location>
</feature>
<gene>
    <name evidence="2" type="ORF">EJ08DRAFT_701933</name>
</gene>
<accession>A0A9P4TUB5</accession>
<evidence type="ECO:0000256" key="1">
    <source>
        <dbReference type="SAM" id="MobiDB-lite"/>
    </source>
</evidence>
<name>A0A9P4TUB5_9PEZI</name>
<comment type="caution">
    <text evidence="2">The sequence shown here is derived from an EMBL/GenBank/DDBJ whole genome shotgun (WGS) entry which is preliminary data.</text>
</comment>
<feature type="compositionally biased region" description="Polar residues" evidence="1">
    <location>
        <begin position="123"/>
        <end position="132"/>
    </location>
</feature>
<protein>
    <submittedName>
        <fullName evidence="2">Uncharacterized protein</fullName>
    </submittedName>
</protein>
<sequence length="174" mass="19401">MRQGRLNIDWPPALDNMVDRNGNMVVESIYNLTFQWAQSQITQAFLEYYYLPTVYQEGVYYRLKRDLSANDKNVPYLPEGFWDFQRTQQAAPPEHGANSTSTQVQATPYSHQQVAASVKPATQPRQGATSSYAQLQATPHSFKQVAAPAAGPVQDKVVTIRVVAHTLGPLVPHG</sequence>
<dbReference type="Proteomes" id="UP000800235">
    <property type="component" value="Unassembled WGS sequence"/>
</dbReference>
<dbReference type="EMBL" id="MU007097">
    <property type="protein sequence ID" value="KAF2421525.1"/>
    <property type="molecule type" value="Genomic_DNA"/>
</dbReference>
<proteinExistence type="predicted"/>
<dbReference type="AlphaFoldDB" id="A0A9P4TUB5"/>
<reference evidence="2" key="1">
    <citation type="journal article" date="2020" name="Stud. Mycol.">
        <title>101 Dothideomycetes genomes: a test case for predicting lifestyles and emergence of pathogens.</title>
        <authorList>
            <person name="Haridas S."/>
            <person name="Albert R."/>
            <person name="Binder M."/>
            <person name="Bloem J."/>
            <person name="Labutti K."/>
            <person name="Salamov A."/>
            <person name="Andreopoulos B."/>
            <person name="Baker S."/>
            <person name="Barry K."/>
            <person name="Bills G."/>
            <person name="Bluhm B."/>
            <person name="Cannon C."/>
            <person name="Castanera R."/>
            <person name="Culley D."/>
            <person name="Daum C."/>
            <person name="Ezra D."/>
            <person name="Gonzalez J."/>
            <person name="Henrissat B."/>
            <person name="Kuo A."/>
            <person name="Liang C."/>
            <person name="Lipzen A."/>
            <person name="Lutzoni F."/>
            <person name="Magnuson J."/>
            <person name="Mondo S."/>
            <person name="Nolan M."/>
            <person name="Ohm R."/>
            <person name="Pangilinan J."/>
            <person name="Park H.-J."/>
            <person name="Ramirez L."/>
            <person name="Alfaro M."/>
            <person name="Sun H."/>
            <person name="Tritt A."/>
            <person name="Yoshinaga Y."/>
            <person name="Zwiers L.-H."/>
            <person name="Turgeon B."/>
            <person name="Goodwin S."/>
            <person name="Spatafora J."/>
            <person name="Crous P."/>
            <person name="Grigoriev I."/>
        </authorList>
    </citation>
    <scope>NUCLEOTIDE SEQUENCE</scope>
    <source>
        <strain evidence="2">CBS 130266</strain>
    </source>
</reference>
<evidence type="ECO:0000313" key="3">
    <source>
        <dbReference type="Proteomes" id="UP000800235"/>
    </source>
</evidence>
<feature type="region of interest" description="Disordered" evidence="1">
    <location>
        <begin position="88"/>
        <end position="132"/>
    </location>
</feature>